<dbReference type="STRING" id="177199.A0A420YNH2"/>
<evidence type="ECO:0000256" key="1">
    <source>
        <dbReference type="SAM" id="MobiDB-lite"/>
    </source>
</evidence>
<accession>A0A420YNH2</accession>
<reference evidence="3 4" key="1">
    <citation type="submission" date="2018-08" db="EMBL/GenBank/DDBJ databases">
        <title>Draft genome of the lignicolous fungus Coniochaeta pulveracea.</title>
        <authorList>
            <person name="Borstlap C.J."/>
            <person name="De Witt R.N."/>
            <person name="Botha A."/>
            <person name="Volschenk H."/>
        </authorList>
    </citation>
    <scope>NUCLEOTIDE SEQUENCE [LARGE SCALE GENOMIC DNA]</scope>
    <source>
        <strain evidence="3 4">CAB683</strain>
    </source>
</reference>
<keyword evidence="4" id="KW-1185">Reference proteome</keyword>
<dbReference type="OrthoDB" id="2507140at2759"/>
<feature type="region of interest" description="Disordered" evidence="1">
    <location>
        <begin position="107"/>
        <end position="137"/>
    </location>
</feature>
<protein>
    <recommendedName>
        <fullName evidence="5">Extracellular membrane protein CFEM domain-containing protein</fullName>
    </recommendedName>
</protein>
<sequence>MKAVLFPIAFLAAAVSAQQSSACAADYIVTACLGTSNGNLATCGENEYQCKCDAYKQSVQCFNNCPNDSRKNEYENSQTVWCGLASQYPSSTSTPVSKAVSTAAATTTADEAANTTPSGTESTAPSSTGSASGSATPTNAANSAADVFINAGGVLAAVAAVVAAVL</sequence>
<feature type="chain" id="PRO_5019084257" description="Extracellular membrane protein CFEM domain-containing protein" evidence="2">
    <location>
        <begin position="18"/>
        <end position="166"/>
    </location>
</feature>
<keyword evidence="2" id="KW-0732">Signal</keyword>
<evidence type="ECO:0000313" key="3">
    <source>
        <dbReference type="EMBL" id="RKU49391.1"/>
    </source>
</evidence>
<feature type="signal peptide" evidence="2">
    <location>
        <begin position="1"/>
        <end position="17"/>
    </location>
</feature>
<dbReference type="AlphaFoldDB" id="A0A420YNH2"/>
<dbReference type="EMBL" id="QVQW01000001">
    <property type="protein sequence ID" value="RKU49391.1"/>
    <property type="molecule type" value="Genomic_DNA"/>
</dbReference>
<comment type="caution">
    <text evidence="3">The sequence shown here is derived from an EMBL/GenBank/DDBJ whole genome shotgun (WGS) entry which is preliminary data.</text>
</comment>
<dbReference type="Proteomes" id="UP000275385">
    <property type="component" value="Unassembled WGS sequence"/>
</dbReference>
<organism evidence="3 4">
    <name type="scientific">Coniochaeta pulveracea</name>
    <dbReference type="NCBI Taxonomy" id="177199"/>
    <lineage>
        <taxon>Eukaryota</taxon>
        <taxon>Fungi</taxon>
        <taxon>Dikarya</taxon>
        <taxon>Ascomycota</taxon>
        <taxon>Pezizomycotina</taxon>
        <taxon>Sordariomycetes</taxon>
        <taxon>Sordariomycetidae</taxon>
        <taxon>Coniochaetales</taxon>
        <taxon>Coniochaetaceae</taxon>
        <taxon>Coniochaeta</taxon>
    </lineage>
</organism>
<evidence type="ECO:0000313" key="4">
    <source>
        <dbReference type="Proteomes" id="UP000275385"/>
    </source>
</evidence>
<gene>
    <name evidence="3" type="ORF">DL546_004933</name>
</gene>
<evidence type="ECO:0000256" key="2">
    <source>
        <dbReference type="SAM" id="SignalP"/>
    </source>
</evidence>
<proteinExistence type="predicted"/>
<name>A0A420YNH2_9PEZI</name>
<evidence type="ECO:0008006" key="5">
    <source>
        <dbReference type="Google" id="ProtNLM"/>
    </source>
</evidence>